<evidence type="ECO:0000313" key="2">
    <source>
        <dbReference type="Proteomes" id="UP000233551"/>
    </source>
</evidence>
<reference evidence="1 2" key="1">
    <citation type="submission" date="2017-11" db="EMBL/GenBank/DDBJ databases">
        <title>De-novo sequencing of pomegranate (Punica granatum L.) genome.</title>
        <authorList>
            <person name="Akparov Z."/>
            <person name="Amiraslanov A."/>
            <person name="Hajiyeva S."/>
            <person name="Abbasov M."/>
            <person name="Kaur K."/>
            <person name="Hamwieh A."/>
            <person name="Solovyev V."/>
            <person name="Salamov A."/>
            <person name="Braich B."/>
            <person name="Kosarev P."/>
            <person name="Mahmoud A."/>
            <person name="Hajiyev E."/>
            <person name="Babayeva S."/>
            <person name="Izzatullayeva V."/>
            <person name="Mammadov A."/>
            <person name="Mammadov A."/>
            <person name="Sharifova S."/>
            <person name="Ojaghi J."/>
            <person name="Eynullazada K."/>
            <person name="Bayramov B."/>
            <person name="Abdulazimova A."/>
            <person name="Shahmuradov I."/>
        </authorList>
    </citation>
    <scope>NUCLEOTIDE SEQUENCE [LARGE SCALE GENOMIC DNA]</scope>
    <source>
        <strain evidence="2">cv. AG2017</strain>
        <tissue evidence="1">Leaf</tissue>
    </source>
</reference>
<comment type="caution">
    <text evidence="1">The sequence shown here is derived from an EMBL/GenBank/DDBJ whole genome shotgun (WGS) entry which is preliminary data.</text>
</comment>
<dbReference type="EMBL" id="PGOL01002217">
    <property type="protein sequence ID" value="PKI49696.1"/>
    <property type="molecule type" value="Genomic_DNA"/>
</dbReference>
<dbReference type="Proteomes" id="UP000233551">
    <property type="component" value="Unassembled WGS sequence"/>
</dbReference>
<gene>
    <name evidence="1" type="ORF">CRG98_029941</name>
</gene>
<keyword evidence="2" id="KW-1185">Reference proteome</keyword>
<dbReference type="AlphaFoldDB" id="A0A2I0J1W9"/>
<evidence type="ECO:0000313" key="1">
    <source>
        <dbReference type="EMBL" id="PKI49696.1"/>
    </source>
</evidence>
<accession>A0A2I0J1W9</accession>
<protein>
    <submittedName>
        <fullName evidence="1">Uncharacterized protein</fullName>
    </submittedName>
</protein>
<proteinExistence type="predicted"/>
<name>A0A2I0J1W9_PUNGR</name>
<organism evidence="1 2">
    <name type="scientific">Punica granatum</name>
    <name type="common">Pomegranate</name>
    <dbReference type="NCBI Taxonomy" id="22663"/>
    <lineage>
        <taxon>Eukaryota</taxon>
        <taxon>Viridiplantae</taxon>
        <taxon>Streptophyta</taxon>
        <taxon>Embryophyta</taxon>
        <taxon>Tracheophyta</taxon>
        <taxon>Spermatophyta</taxon>
        <taxon>Magnoliopsida</taxon>
        <taxon>eudicotyledons</taxon>
        <taxon>Gunneridae</taxon>
        <taxon>Pentapetalae</taxon>
        <taxon>rosids</taxon>
        <taxon>malvids</taxon>
        <taxon>Myrtales</taxon>
        <taxon>Lythraceae</taxon>
        <taxon>Punica</taxon>
    </lineage>
</organism>
<sequence length="134" mass="14705">MRRSQMKSGARVTPLRELISGLRPYTSMGRSSTRGTPYEAEDEGSIANNVALTQQSPSKVMMSHRGHTRPSTLTVRVSRRYPLRERQGAVGYEGRARHPPPVTVAYTGASPSITIAGVTVVIQSLGHNFVFFSF</sequence>